<dbReference type="RefSeq" id="WP_205602940.1">
    <property type="nucleotide sequence ID" value="NZ_JBHSQL010000009.1"/>
</dbReference>
<protein>
    <submittedName>
        <fullName evidence="2">Formylglycine-generating enzyme family protein</fullName>
    </submittedName>
</protein>
<evidence type="ECO:0000313" key="2">
    <source>
        <dbReference type="EMBL" id="MFC6150379.1"/>
    </source>
</evidence>
<proteinExistence type="predicted"/>
<evidence type="ECO:0000313" key="3">
    <source>
        <dbReference type="Proteomes" id="UP001596097"/>
    </source>
</evidence>
<dbReference type="SUPFAM" id="SSF56436">
    <property type="entry name" value="C-type lectin-like"/>
    <property type="match status" value="1"/>
</dbReference>
<sequence>MTARHDMALVPGGTLLQGSTEFYPEEQPVREVAVGPVRVMRHAVTNAQFRRFVKHSGHVTVAEKAPDAAELPDADPADLVPGSLVFTPTSGPVPLNEWQRWWRWQPGADWRHPEGPGSSLDGRDKHPVVHVAHEDALAYAAWAGMRLPDEAEWEWAARGGLAGATYAWGDEFMPKGRVMANTWHGDFPWRNDIPKKHGLTTPVGSYAPNGYGLFDMTGNVWEWTRSPWSASHAEHHAPEPSGRPGLPMASCCAPVAPATPAVEGTRFVTKGGSHLCAPSYCHRYRPAARQGQEVHSTTGHIGFRCVVDA</sequence>
<accession>A0ABW1QLS0</accession>
<dbReference type="InterPro" id="IPR042095">
    <property type="entry name" value="SUMF_sf"/>
</dbReference>
<keyword evidence="3" id="KW-1185">Reference proteome</keyword>
<dbReference type="InterPro" id="IPR051043">
    <property type="entry name" value="Sulfatase_Mod_Factor_Kinase"/>
</dbReference>
<dbReference type="InterPro" id="IPR005532">
    <property type="entry name" value="SUMF_dom"/>
</dbReference>
<organism evidence="2 3">
    <name type="scientific">Mumia xiangluensis</name>
    <dbReference type="NCBI Taxonomy" id="1678900"/>
    <lineage>
        <taxon>Bacteria</taxon>
        <taxon>Bacillati</taxon>
        <taxon>Actinomycetota</taxon>
        <taxon>Actinomycetes</taxon>
        <taxon>Propionibacteriales</taxon>
        <taxon>Nocardioidaceae</taxon>
        <taxon>Mumia</taxon>
    </lineage>
</organism>
<dbReference type="EMBL" id="JBHSQL010000009">
    <property type="protein sequence ID" value="MFC6150379.1"/>
    <property type="molecule type" value="Genomic_DNA"/>
</dbReference>
<dbReference type="Pfam" id="PF03781">
    <property type="entry name" value="FGE-sulfatase"/>
    <property type="match status" value="1"/>
</dbReference>
<feature type="domain" description="Sulfatase-modifying factor enzyme-like" evidence="1">
    <location>
        <begin position="5"/>
        <end position="306"/>
    </location>
</feature>
<name>A0ABW1QLS0_9ACTN</name>
<comment type="caution">
    <text evidence="2">The sequence shown here is derived from an EMBL/GenBank/DDBJ whole genome shotgun (WGS) entry which is preliminary data.</text>
</comment>
<dbReference type="Proteomes" id="UP001596097">
    <property type="component" value="Unassembled WGS sequence"/>
</dbReference>
<dbReference type="PANTHER" id="PTHR23150">
    <property type="entry name" value="SULFATASE MODIFYING FACTOR 1, 2"/>
    <property type="match status" value="1"/>
</dbReference>
<dbReference type="InterPro" id="IPR016187">
    <property type="entry name" value="CTDL_fold"/>
</dbReference>
<evidence type="ECO:0000259" key="1">
    <source>
        <dbReference type="Pfam" id="PF03781"/>
    </source>
</evidence>
<gene>
    <name evidence="2" type="ORF">ACFPYK_13350</name>
</gene>
<dbReference type="Gene3D" id="3.90.1580.10">
    <property type="entry name" value="paralog of FGE (formylglycine-generating enzyme)"/>
    <property type="match status" value="1"/>
</dbReference>
<reference evidence="3" key="1">
    <citation type="journal article" date="2019" name="Int. J. Syst. Evol. Microbiol.">
        <title>The Global Catalogue of Microorganisms (GCM) 10K type strain sequencing project: providing services to taxonomists for standard genome sequencing and annotation.</title>
        <authorList>
            <consortium name="The Broad Institute Genomics Platform"/>
            <consortium name="The Broad Institute Genome Sequencing Center for Infectious Disease"/>
            <person name="Wu L."/>
            <person name="Ma J."/>
        </authorList>
    </citation>
    <scope>NUCLEOTIDE SEQUENCE [LARGE SCALE GENOMIC DNA]</scope>
    <source>
        <strain evidence="3">CGMCC 4.7198</strain>
    </source>
</reference>
<dbReference type="PANTHER" id="PTHR23150:SF19">
    <property type="entry name" value="FORMYLGLYCINE-GENERATING ENZYME"/>
    <property type="match status" value="1"/>
</dbReference>